<protein>
    <recommendedName>
        <fullName evidence="1">CAP-Gly domain-containing protein</fullName>
    </recommendedName>
</protein>
<organism evidence="2 4">
    <name type="scientific">Mucor circinelloides f. lusitanicus</name>
    <name type="common">Mucor racemosus var. lusitanicus</name>
    <dbReference type="NCBI Taxonomy" id="29924"/>
    <lineage>
        <taxon>Eukaryota</taxon>
        <taxon>Fungi</taxon>
        <taxon>Fungi incertae sedis</taxon>
        <taxon>Mucoromycota</taxon>
        <taxon>Mucoromycotina</taxon>
        <taxon>Mucoromycetes</taxon>
        <taxon>Mucorales</taxon>
        <taxon>Mucorineae</taxon>
        <taxon>Mucoraceae</taxon>
        <taxon>Mucor</taxon>
    </lineage>
</organism>
<accession>A0A8H4B5P9</accession>
<dbReference type="EMBL" id="JAAECE010000022">
    <property type="protein sequence ID" value="KAF1795968.1"/>
    <property type="molecule type" value="Genomic_DNA"/>
</dbReference>
<dbReference type="InterPro" id="IPR000938">
    <property type="entry name" value="CAP-Gly_domain"/>
</dbReference>
<feature type="non-terminal residue" evidence="2">
    <location>
        <position position="1"/>
    </location>
</feature>
<reference evidence="2 4" key="1">
    <citation type="submission" date="2019-09" db="EMBL/GenBank/DDBJ databases">
        <authorList>
            <consortium name="DOE Joint Genome Institute"/>
            <person name="Mondo S.J."/>
            <person name="Navarro-Mendoza M.I."/>
            <person name="Perez-Arques C."/>
            <person name="Panchal S."/>
            <person name="Nicolas F.E."/>
            <person name="Ganguly P."/>
            <person name="Pangilinan J."/>
            <person name="Grigoriev I."/>
            <person name="Heitman J."/>
            <person name="Sanya K."/>
            <person name="Garre V."/>
        </authorList>
    </citation>
    <scope>NUCLEOTIDE SEQUENCE [LARGE SCALE GENOMIC DNA]</scope>
    <source>
        <strain evidence="2 4">MU402</strain>
    </source>
</reference>
<dbReference type="PROSITE" id="PS50245">
    <property type="entry name" value="CAP_GLY_2"/>
    <property type="match status" value="1"/>
</dbReference>
<dbReference type="Gene3D" id="2.30.30.190">
    <property type="entry name" value="CAP Gly-rich-like domain"/>
    <property type="match status" value="1"/>
</dbReference>
<proteinExistence type="predicted"/>
<evidence type="ECO:0000313" key="2">
    <source>
        <dbReference type="EMBL" id="KAF1795968.1"/>
    </source>
</evidence>
<dbReference type="Proteomes" id="UP000469890">
    <property type="component" value="Unassembled WGS sequence"/>
</dbReference>
<evidence type="ECO:0000259" key="1">
    <source>
        <dbReference type="PROSITE" id="PS50245"/>
    </source>
</evidence>
<sequence length="73" mass="7924">LKAGARAQVQGKIGTIRFVGTTSFQTGKWVGIELDEAQGKNSGVVQGKRYFECRTNHGVFVRPSQVKVVASED</sequence>
<dbReference type="PROSITE" id="PS00845">
    <property type="entry name" value="CAP_GLY_1"/>
    <property type="match status" value="1"/>
</dbReference>
<evidence type="ECO:0000313" key="4">
    <source>
        <dbReference type="Proteomes" id="UP000469890"/>
    </source>
</evidence>
<dbReference type="InterPro" id="IPR036859">
    <property type="entry name" value="CAP-Gly_dom_sf"/>
</dbReference>
<dbReference type="EMBL" id="JAAECE010000002">
    <property type="protein sequence ID" value="KAF1804874.1"/>
    <property type="molecule type" value="Genomic_DNA"/>
</dbReference>
<dbReference type="PANTHER" id="PTHR18916">
    <property type="entry name" value="DYNACTIN 1-RELATED MICROTUBULE-BINDING"/>
    <property type="match status" value="1"/>
</dbReference>
<dbReference type="SUPFAM" id="SSF74924">
    <property type="entry name" value="Cap-Gly domain"/>
    <property type="match status" value="1"/>
</dbReference>
<name>A0A8H4B5P9_MUCCL</name>
<gene>
    <name evidence="3" type="ORF">FB192DRAFT_1266456</name>
    <name evidence="2" type="ORF">FB192DRAFT_1268627</name>
</gene>
<feature type="non-terminal residue" evidence="2">
    <location>
        <position position="73"/>
    </location>
</feature>
<comment type="caution">
    <text evidence="2">The sequence shown here is derived from an EMBL/GenBank/DDBJ whole genome shotgun (WGS) entry which is preliminary data.</text>
</comment>
<dbReference type="AlphaFoldDB" id="A0A8H4B5P9"/>
<dbReference type="SMART" id="SM01052">
    <property type="entry name" value="CAP_GLY"/>
    <property type="match status" value="1"/>
</dbReference>
<evidence type="ECO:0000313" key="3">
    <source>
        <dbReference type="EMBL" id="KAF1804874.1"/>
    </source>
</evidence>
<dbReference type="Pfam" id="PF01302">
    <property type="entry name" value="CAP_GLY"/>
    <property type="match status" value="1"/>
</dbReference>
<feature type="domain" description="CAP-Gly" evidence="1">
    <location>
        <begin position="20"/>
        <end position="62"/>
    </location>
</feature>